<reference evidence="1 2" key="1">
    <citation type="submission" date="2020-01" db="EMBL/GenBank/DDBJ databases">
        <title>Ponticoccus aerotolerans gen. nov., sp. nov., an anaerobic bacterium and proposal of Ponticoccusceae fam. nov., Ponticoccusles ord. nov. and Ponticoccuse classis nov. in the phylum Kiritimatiellaeota.</title>
        <authorList>
            <person name="Zhou L.Y."/>
            <person name="Du Z.J."/>
        </authorList>
    </citation>
    <scope>NUCLEOTIDE SEQUENCE [LARGE SCALE GENOMIC DNA]</scope>
    <source>
        <strain evidence="1 2">S-5007</strain>
    </source>
</reference>
<sequence length="280" mass="30052">MKKTRWLVGFVLLVLGGVQAAMLDLIGGGASTNGFQYWSDPANWSGGAVPGTADAPRIRYGMQDRDKLYLDASPTVSTVTVLDDIQAQFKGTGTLTLFDYLNLAYANAGVDLMDSVTLSVGNRIRLTTGTTAINLYDDAVLSTKGVSFDKPGSKLLVTLNGKSTYSQIALPQVTENMEEGTQIVLNDSSTLNVETLTAEKFYDGWIAAGATFYLNDSASIVFHSARGNSSLIKLYNEAGFLVINGATNAVKGLDYTYENGVLQVNQKIRINSSEHAGFDL</sequence>
<protein>
    <submittedName>
        <fullName evidence="1">Uncharacterized protein</fullName>
    </submittedName>
</protein>
<accession>A0A6P1MCP8</accession>
<evidence type="ECO:0000313" key="1">
    <source>
        <dbReference type="EMBL" id="QHI69838.1"/>
    </source>
</evidence>
<dbReference type="Proteomes" id="UP000464954">
    <property type="component" value="Chromosome"/>
</dbReference>
<gene>
    <name evidence="1" type="ORF">GT409_10375</name>
</gene>
<dbReference type="EMBL" id="CP047593">
    <property type="protein sequence ID" value="QHI69838.1"/>
    <property type="molecule type" value="Genomic_DNA"/>
</dbReference>
<evidence type="ECO:0000313" key="2">
    <source>
        <dbReference type="Proteomes" id="UP000464954"/>
    </source>
</evidence>
<organism evidence="1 2">
    <name type="scientific">Tichowtungia aerotolerans</name>
    <dbReference type="NCBI Taxonomy" id="2697043"/>
    <lineage>
        <taxon>Bacteria</taxon>
        <taxon>Pseudomonadati</taxon>
        <taxon>Kiritimatiellota</taxon>
        <taxon>Tichowtungiia</taxon>
        <taxon>Tichowtungiales</taxon>
        <taxon>Tichowtungiaceae</taxon>
        <taxon>Tichowtungia</taxon>
    </lineage>
</organism>
<name>A0A6P1MCP8_9BACT</name>
<dbReference type="KEGG" id="taer:GT409_10375"/>
<dbReference type="RefSeq" id="WP_160629020.1">
    <property type="nucleotide sequence ID" value="NZ_CP047593.1"/>
</dbReference>
<dbReference type="AlphaFoldDB" id="A0A6P1MCP8"/>
<proteinExistence type="predicted"/>
<keyword evidence="2" id="KW-1185">Reference proteome</keyword>